<organism evidence="6 7">
    <name type="scientific">Conidiobolus coronatus (strain ATCC 28846 / CBS 209.66 / NRRL 28638)</name>
    <name type="common">Delacroixia coronata</name>
    <dbReference type="NCBI Taxonomy" id="796925"/>
    <lineage>
        <taxon>Eukaryota</taxon>
        <taxon>Fungi</taxon>
        <taxon>Fungi incertae sedis</taxon>
        <taxon>Zoopagomycota</taxon>
        <taxon>Entomophthoromycotina</taxon>
        <taxon>Entomophthoromycetes</taxon>
        <taxon>Entomophthorales</taxon>
        <taxon>Ancylistaceae</taxon>
        <taxon>Conidiobolus</taxon>
    </lineage>
</organism>
<name>A0A137NTI3_CONC2</name>
<dbReference type="GO" id="GO:0005783">
    <property type="term" value="C:endoplasmic reticulum"/>
    <property type="evidence" value="ECO:0007669"/>
    <property type="project" value="TreeGrafter"/>
</dbReference>
<dbReference type="InterPro" id="IPR032098">
    <property type="entry name" value="Acyltransf_C"/>
</dbReference>
<feature type="domain" description="Phospholipid/glycerol acyltransferase" evidence="5">
    <location>
        <begin position="132"/>
        <end position="249"/>
    </location>
</feature>
<gene>
    <name evidence="6" type="ORF">CONCODRAFT_12248</name>
</gene>
<dbReference type="Proteomes" id="UP000070444">
    <property type="component" value="Unassembled WGS sequence"/>
</dbReference>
<proteinExistence type="inferred from homology"/>
<dbReference type="PANTHER" id="PTHR10983:SF16">
    <property type="entry name" value="LYSOCARDIOLIPIN ACYLTRANSFERASE 1"/>
    <property type="match status" value="1"/>
</dbReference>
<evidence type="ECO:0000259" key="5">
    <source>
        <dbReference type="SMART" id="SM00563"/>
    </source>
</evidence>
<dbReference type="GO" id="GO:0036149">
    <property type="term" value="P:phosphatidylinositol acyl-chain remodeling"/>
    <property type="evidence" value="ECO:0007669"/>
    <property type="project" value="TreeGrafter"/>
</dbReference>
<dbReference type="Pfam" id="PF01553">
    <property type="entry name" value="Acyltransferase"/>
    <property type="match status" value="1"/>
</dbReference>
<keyword evidence="4" id="KW-0812">Transmembrane</keyword>
<dbReference type="AlphaFoldDB" id="A0A137NTI3"/>
<dbReference type="OrthoDB" id="189226at2759"/>
<dbReference type="GO" id="GO:0016746">
    <property type="term" value="F:acyltransferase activity"/>
    <property type="evidence" value="ECO:0007669"/>
    <property type="project" value="UniProtKB-KW"/>
</dbReference>
<keyword evidence="4" id="KW-0472">Membrane</keyword>
<dbReference type="OMA" id="RMVMIAN"/>
<evidence type="ECO:0000256" key="4">
    <source>
        <dbReference type="SAM" id="Phobius"/>
    </source>
</evidence>
<evidence type="ECO:0000313" key="6">
    <source>
        <dbReference type="EMBL" id="KXN66008.1"/>
    </source>
</evidence>
<keyword evidence="7" id="KW-1185">Reference proteome</keyword>
<keyword evidence="3" id="KW-0012">Acyltransferase</keyword>
<dbReference type="CDD" id="cd07990">
    <property type="entry name" value="LPLAT_LCLAT1-like"/>
    <property type="match status" value="1"/>
</dbReference>
<dbReference type="EMBL" id="KQ964781">
    <property type="protein sequence ID" value="KXN66008.1"/>
    <property type="molecule type" value="Genomic_DNA"/>
</dbReference>
<dbReference type="SMART" id="SM00563">
    <property type="entry name" value="PlsC"/>
    <property type="match status" value="1"/>
</dbReference>
<dbReference type="Pfam" id="PF16076">
    <property type="entry name" value="Acyltransf_C"/>
    <property type="match status" value="1"/>
</dbReference>
<evidence type="ECO:0000256" key="2">
    <source>
        <dbReference type="ARBA" id="ARBA00022679"/>
    </source>
</evidence>
<evidence type="ECO:0000256" key="3">
    <source>
        <dbReference type="ARBA" id="ARBA00023315"/>
    </source>
</evidence>
<dbReference type="STRING" id="796925.A0A137NTI3"/>
<keyword evidence="4" id="KW-1133">Transmembrane helix</keyword>
<feature type="transmembrane region" description="Helical" evidence="4">
    <location>
        <begin position="366"/>
        <end position="388"/>
    </location>
</feature>
<dbReference type="InterPro" id="IPR002123">
    <property type="entry name" value="Plipid/glycerol_acylTrfase"/>
</dbReference>
<comment type="similarity">
    <text evidence="1">Belongs to the 1-acyl-sn-glycerol-3-phosphate acyltransferase family.</text>
</comment>
<evidence type="ECO:0000256" key="1">
    <source>
        <dbReference type="ARBA" id="ARBA00008655"/>
    </source>
</evidence>
<feature type="transmembrane region" description="Helical" evidence="4">
    <location>
        <begin position="43"/>
        <end position="62"/>
    </location>
</feature>
<protein>
    <recommendedName>
        <fullName evidence="5">Phospholipid/glycerol acyltransferase domain-containing protein</fullName>
    </recommendedName>
</protein>
<sequence>MREKEAKILPDAVPLPGNNWYAPQYQLPSFHIPTFIELFVKTILFYLHLVGCSVGISTLTLIEFLSPSSPILDYLRPRLEEAFGVVLICCFQFFAPSNLFLYRGEGVEEEELKIKDEYPPKINMLLGMDKRAVVIANHQLYNDWMVVWSLAYFNKVHGYIKIVLKKSISKGCVFFKFLFLNRKWEEDKINMYNQLNELNKTPENPLWFLLFPEGTTLCEETRLKSKSFAEKTGQKVFHHLLIPRHLGLYHSVKELSKTVDYLYDYTIGFSGVPPYKSPQYIYTLASMYISGINPKQIHIHIRKFKISEIPLENEEEFAGWLTKRWEEKDELLDEFYNTGHFPASQRNGVVEFPTVLNNSVNNLSEILTIWAFSAAIIYIYYLPVKFIWNLIF</sequence>
<evidence type="ECO:0000313" key="7">
    <source>
        <dbReference type="Proteomes" id="UP000070444"/>
    </source>
</evidence>
<reference evidence="6 7" key="1">
    <citation type="journal article" date="2015" name="Genome Biol. Evol.">
        <title>Phylogenomic analyses indicate that early fungi evolved digesting cell walls of algal ancestors of land plants.</title>
        <authorList>
            <person name="Chang Y."/>
            <person name="Wang S."/>
            <person name="Sekimoto S."/>
            <person name="Aerts A.L."/>
            <person name="Choi C."/>
            <person name="Clum A."/>
            <person name="LaButti K.M."/>
            <person name="Lindquist E.A."/>
            <person name="Yee Ngan C."/>
            <person name="Ohm R.A."/>
            <person name="Salamov A.A."/>
            <person name="Grigoriev I.V."/>
            <person name="Spatafora J.W."/>
            <person name="Berbee M.L."/>
        </authorList>
    </citation>
    <scope>NUCLEOTIDE SEQUENCE [LARGE SCALE GENOMIC DNA]</scope>
    <source>
        <strain evidence="6 7">NRRL 28638</strain>
    </source>
</reference>
<dbReference type="PANTHER" id="PTHR10983">
    <property type="entry name" value="1-ACYLGLYCEROL-3-PHOSPHATE ACYLTRANSFERASE-RELATED"/>
    <property type="match status" value="1"/>
</dbReference>
<accession>A0A137NTI3</accession>
<keyword evidence="2" id="KW-0808">Transferase</keyword>